<proteinExistence type="predicted"/>
<reference evidence="10" key="1">
    <citation type="journal article" date="2019" name="Int. J. Syst. Evol. Microbiol.">
        <title>The Global Catalogue of Microorganisms (GCM) 10K type strain sequencing project: providing services to taxonomists for standard genome sequencing and annotation.</title>
        <authorList>
            <consortium name="The Broad Institute Genomics Platform"/>
            <consortium name="The Broad Institute Genome Sequencing Center for Infectious Disease"/>
            <person name="Wu L."/>
            <person name="Ma J."/>
        </authorList>
    </citation>
    <scope>NUCLEOTIDE SEQUENCE [LARGE SCALE GENOMIC DNA]</scope>
    <source>
        <strain evidence="10">CGMCC 4.7397</strain>
    </source>
</reference>
<dbReference type="InterPro" id="IPR000719">
    <property type="entry name" value="Prot_kinase_dom"/>
</dbReference>
<feature type="region of interest" description="Disordered" evidence="7">
    <location>
        <begin position="891"/>
        <end position="922"/>
    </location>
</feature>
<dbReference type="CDD" id="cd04791">
    <property type="entry name" value="LanC_SerThrkinase"/>
    <property type="match status" value="1"/>
</dbReference>
<dbReference type="EMBL" id="JBHSQK010000023">
    <property type="protein sequence ID" value="MFC5948965.1"/>
    <property type="molecule type" value="Genomic_DNA"/>
</dbReference>
<evidence type="ECO:0000256" key="5">
    <source>
        <dbReference type="ARBA" id="ARBA00022777"/>
    </source>
</evidence>
<evidence type="ECO:0000256" key="1">
    <source>
        <dbReference type="ARBA" id="ARBA00012513"/>
    </source>
</evidence>
<dbReference type="Pfam" id="PF00069">
    <property type="entry name" value="Pkinase"/>
    <property type="match status" value="1"/>
</dbReference>
<dbReference type="Pfam" id="PF00326">
    <property type="entry name" value="Peptidase_S9"/>
    <property type="match status" value="1"/>
</dbReference>
<dbReference type="Gene3D" id="1.50.10.10">
    <property type="match status" value="1"/>
</dbReference>
<dbReference type="Proteomes" id="UP001596119">
    <property type="component" value="Unassembled WGS sequence"/>
</dbReference>
<dbReference type="PRINTS" id="PR01950">
    <property type="entry name" value="LANCSUPER"/>
</dbReference>
<dbReference type="SUPFAM" id="SSF56112">
    <property type="entry name" value="Protein kinase-like (PK-like)"/>
    <property type="match status" value="1"/>
</dbReference>
<dbReference type="SMART" id="SM00220">
    <property type="entry name" value="S_TKc"/>
    <property type="match status" value="1"/>
</dbReference>
<keyword evidence="6" id="KW-0067">ATP-binding</keyword>
<evidence type="ECO:0000256" key="7">
    <source>
        <dbReference type="SAM" id="MobiDB-lite"/>
    </source>
</evidence>
<organism evidence="9 10">
    <name type="scientific">Pseudonocardia lutea</name>
    <dbReference type="NCBI Taxonomy" id="2172015"/>
    <lineage>
        <taxon>Bacteria</taxon>
        <taxon>Bacillati</taxon>
        <taxon>Actinomycetota</taxon>
        <taxon>Actinomycetes</taxon>
        <taxon>Pseudonocardiales</taxon>
        <taxon>Pseudonocardiaceae</taxon>
        <taxon>Pseudonocardia</taxon>
    </lineage>
</organism>
<protein>
    <recommendedName>
        <fullName evidence="1">non-specific serine/threonine protein kinase</fullName>
        <ecNumber evidence="1">2.7.11.1</ecNumber>
    </recommendedName>
</protein>
<dbReference type="InterPro" id="IPR057929">
    <property type="entry name" value="RamC_N"/>
</dbReference>
<dbReference type="SUPFAM" id="SSF53474">
    <property type="entry name" value="alpha/beta-Hydrolases"/>
    <property type="match status" value="1"/>
</dbReference>
<evidence type="ECO:0000256" key="4">
    <source>
        <dbReference type="ARBA" id="ARBA00022741"/>
    </source>
</evidence>
<dbReference type="SUPFAM" id="SSF158745">
    <property type="entry name" value="LanC-like"/>
    <property type="match status" value="1"/>
</dbReference>
<evidence type="ECO:0000259" key="8">
    <source>
        <dbReference type="PROSITE" id="PS50011"/>
    </source>
</evidence>
<accession>A0ABW1I6Z8</accession>
<keyword evidence="4" id="KW-0547">Nucleotide-binding</keyword>
<dbReference type="InterPro" id="IPR029058">
    <property type="entry name" value="AB_hydrolase_fold"/>
</dbReference>
<feature type="domain" description="Protein kinase" evidence="8">
    <location>
        <begin position="216"/>
        <end position="487"/>
    </location>
</feature>
<evidence type="ECO:0000256" key="3">
    <source>
        <dbReference type="ARBA" id="ARBA00022679"/>
    </source>
</evidence>
<keyword evidence="2" id="KW-0723">Serine/threonine-protein kinase</keyword>
<dbReference type="RefSeq" id="WP_379566044.1">
    <property type="nucleotide sequence ID" value="NZ_JBHSQK010000023.1"/>
</dbReference>
<dbReference type="NCBIfam" id="NF038150">
    <property type="entry name" value="lanthi_synth_IV"/>
    <property type="match status" value="1"/>
</dbReference>
<dbReference type="InterPro" id="IPR011009">
    <property type="entry name" value="Kinase-like_dom_sf"/>
</dbReference>
<dbReference type="SMART" id="SM01260">
    <property type="entry name" value="LANC_like"/>
    <property type="match status" value="1"/>
</dbReference>
<evidence type="ECO:0000313" key="9">
    <source>
        <dbReference type="EMBL" id="MFC5948965.1"/>
    </source>
</evidence>
<dbReference type="PANTHER" id="PTHR43289:SF6">
    <property type="entry name" value="SERINE_THREONINE-PROTEIN KINASE NEKL-3"/>
    <property type="match status" value="1"/>
</dbReference>
<dbReference type="InterPro" id="IPR012341">
    <property type="entry name" value="6hp_glycosidase-like_sf"/>
</dbReference>
<sequence>MSRRPAVRPAPTDLTPLVEGLLAAAGPDWTVHRGDTWSTATPAGRRPRDAGWKLHLSATPCTAPTVLTAIAPCLVAHRVAFKFAPDLAAVRALGSRECHRAQAGKVVTVYPGDDAEFVTLAAELDALTYGLAGPRILSDRPYRPGSLVHYRYGAFDRPAELTTDGLYRGVLVTPEGVTVPDRREAHFSSPAWATCPLPGPAEEPAGARSVLLGDRFTVHAALRHSTKGGVYLADDAVLGGTVVVKQARAHTEVDGSGRDARDALRQEADMLLRLAPTGLVPRLLTTFAQDGDEFLVEEHLDRAPLGAWTAAHCRPGPGVAADEAVAMAARLAELVAQVHEHGVVLRDLSPTNVLVDAAGQPAVVDLELAAPIGARARRGGTPGYRAPEHDGPGPDPVAAVAEDLFALGCLFLLLAAGSDPVLPADRPVGAEPVAPRLLARLDAVARDHEAARALRPAIAALVADDPRDRASVSAVLPLLRPAADPIVAAPPRPAPDRARLVLDGLDHLLATTTPQRTDRLWPAGRGAAFDPAAVQHGAAGVLDTLTAALVGSAEERRGELRDAVATAAGWLRRRAAAEARRLPGLYFGRSGTAWALHDAGAALGDPDLTAAGVQMAAGIPIPRPVNPDVTHGLAGAGLTALHLWSVTGIDGMLERARHCADDLVAAAEQDDRTVLWPVPPELDSELAGVRHYGFAHGAAGIGYFLLAAGAATGDGRATELALTAADTLCDAAVLDDGAAWWPEGPGGRERLAHWCNGSSGIGTFLLRAWRIAGRERHAELAAAAAVAVHRARWRSLPSACHGLAGDGDFLLDAVALLDEPRLRGWAEDLAEAAALRYCRRDGRLLVADETGRDVVADAGTGLAGVLRFLLRLERGGARAWMVDEVVERPASAVSSDASSTSTGSTSTASSAPAAVRPPSRLGFRFSPSGRHGACLVGRGGRYRLEAWSFDPPRRRVVPAERPETRWTQPLTLDDGSLLVTRPIDARHHLTLVDPDGTARLLGVVDAQGLRLVAGPDTAGGGASGDTLGWALSTERDGSTRLWRVGPDGPVEVGRVPGVVPSSAWLDPAGRSLAVGCLTEGRMRPLVIDTLDGSTRPLSERADEGVRPLLCAPATGLLVVGRGADQLGWAGDHGRGPLTFPELLRSTDECRVWPLAVDPRGRQVLLQLDEPCRARLAVYHPGADELVPVPVPPGVIGGSAHWGEDALRFPFTGPAWPPGLAELTPPTSGRFTLHPDGDEDDGTRLPLAPVEHTVLAGPAGPIEAVVHGDRATAHAVLLALHGGPIGAWRLAYDPLMHELATAGLLVVAPNLRGGWGAGPRDEHTGRGAWGGPDLADLLALAHDLAAETGAPLQLLGASYGAFLALLAAGIEPGLWSHVVAVAPFASARRLYPEAGPAVRAMIDRLDGLAPVEDALGERDVTRFAPAITARVLLAHGTADDVVPVAQARAVRDALRAAGTEARYLEYPGAGHGVLDDAAAPDLPRTVLAFLAAGPGPRTCRARGETRPDGERG</sequence>
<keyword evidence="10" id="KW-1185">Reference proteome</keyword>
<comment type="caution">
    <text evidence="9">The sequence shown here is derived from an EMBL/GenBank/DDBJ whole genome shotgun (WGS) entry which is preliminary data.</text>
</comment>
<dbReference type="Gene3D" id="1.10.510.10">
    <property type="entry name" value="Transferase(Phosphotransferase) domain 1"/>
    <property type="match status" value="1"/>
</dbReference>
<dbReference type="Gene3D" id="3.40.50.1820">
    <property type="entry name" value="alpha/beta hydrolase"/>
    <property type="match status" value="1"/>
</dbReference>
<dbReference type="Pfam" id="PF05147">
    <property type="entry name" value="LANC_like"/>
    <property type="match status" value="1"/>
</dbReference>
<dbReference type="Pfam" id="PF25816">
    <property type="entry name" value="RamC_N"/>
    <property type="match status" value="1"/>
</dbReference>
<evidence type="ECO:0000256" key="6">
    <source>
        <dbReference type="ARBA" id="ARBA00022840"/>
    </source>
</evidence>
<keyword evidence="3" id="KW-0808">Transferase</keyword>
<keyword evidence="5" id="KW-0418">Kinase</keyword>
<evidence type="ECO:0000313" key="10">
    <source>
        <dbReference type="Proteomes" id="UP001596119"/>
    </source>
</evidence>
<evidence type="ECO:0000256" key="2">
    <source>
        <dbReference type="ARBA" id="ARBA00022527"/>
    </source>
</evidence>
<dbReference type="PANTHER" id="PTHR43289">
    <property type="entry name" value="MITOGEN-ACTIVATED PROTEIN KINASE KINASE KINASE 20-RELATED"/>
    <property type="match status" value="1"/>
</dbReference>
<dbReference type="InterPro" id="IPR058053">
    <property type="entry name" value="RamC_C"/>
</dbReference>
<dbReference type="EC" id="2.7.11.1" evidence="1"/>
<dbReference type="SUPFAM" id="SSF82171">
    <property type="entry name" value="DPP6 N-terminal domain-like"/>
    <property type="match status" value="1"/>
</dbReference>
<feature type="compositionally biased region" description="Low complexity" evidence="7">
    <location>
        <begin position="891"/>
        <end position="919"/>
    </location>
</feature>
<name>A0ABW1I6Z8_9PSEU</name>
<dbReference type="InterPro" id="IPR007822">
    <property type="entry name" value="LANC-like"/>
</dbReference>
<gene>
    <name evidence="9" type="primary">lanL</name>
    <name evidence="9" type="ORF">ACFQH9_11820</name>
</gene>
<dbReference type="InterPro" id="IPR001375">
    <property type="entry name" value="Peptidase_S9_cat"/>
</dbReference>
<dbReference type="PROSITE" id="PS50011">
    <property type="entry name" value="PROTEIN_KINASE_DOM"/>
    <property type="match status" value="1"/>
</dbReference>